<comment type="similarity">
    <text evidence="3">In the C-terminal section; belongs to the protein kinase superfamily. Ser/Thr protein kinase family.</text>
</comment>
<keyword evidence="10" id="KW-0430">Lectin</keyword>
<keyword evidence="15 23" id="KW-1133">Transmembrane helix</keyword>
<dbReference type="GO" id="GO:0005524">
    <property type="term" value="F:ATP binding"/>
    <property type="evidence" value="ECO:0007669"/>
    <property type="project" value="UniProtKB-UniRule"/>
</dbReference>
<dbReference type="AlphaFoldDB" id="A0A843VG26"/>
<dbReference type="SUPFAM" id="SSF56112">
    <property type="entry name" value="Protein kinase-like (PK-like)"/>
    <property type="match status" value="1"/>
</dbReference>
<keyword evidence="6" id="KW-0723">Serine/threonine-protein kinase</keyword>
<dbReference type="SUPFAM" id="SSF49899">
    <property type="entry name" value="Concanavalin A-like lectins/glucanases"/>
    <property type="match status" value="1"/>
</dbReference>
<evidence type="ECO:0000313" key="25">
    <source>
        <dbReference type="EMBL" id="MQL94905.1"/>
    </source>
</evidence>
<comment type="function">
    <text evidence="20">Promotes hydrogen peroxide H(2)O(2) production and cell death.</text>
</comment>
<dbReference type="PROSITE" id="PS00108">
    <property type="entry name" value="PROTEIN_KINASE_ST"/>
    <property type="match status" value="1"/>
</dbReference>
<sequence length="712" mass="77287">MICLFSPMNQPSSAMALCVLPALDRPPSLLGGALAHASIFLLLFLALPANPLSFNFSSFSQNMQDIVYYGHAFSANGVLQLTKNQRDAAITNSTGRAFYAQPVRLWDAASGESTDFTTHFSFVINALHSASPGDGLAFFLVPVGAEAVPAESFGGYLGLFSKSSARNASANRLVAVEFDTFANDWDPSDNHVGIDVNSIRSAATLTWNSSMKVGTTGHAWVNYNSRAKKLSCFLTYDQKPFFRGDWSLSHPVDLKEMLPEWVSVGFSAATGDWIEVHNILTWEFSSSLEVREKSKVARVVGTAAGLVFAAAAVACGLLAWKKRACREVKEEDTVLDVSIDGEFEKGSGPKKFPYHQLAAATKDFSQEGKLGEGGFGSVYRGYLSGMKLEVAIKRISRGSTQGRKEYVSEVKTISRLRHRNLVQLIGWCHDRGEFLLVYEYLPNGSLDSHLFTGSKGLLPWPTRYKIAMGVASALMYLHEEWEQCVVHRDVKSSNVILDSNFNAKLGDFGLARLVDHGRASQTTVLAGTMGYLAPECVTTGKASKESDVYSFGVVALEIACGRRVVEPQEDQEKVRLVQWVWGCYGRGRVLEAADGRLGGEFDGKEMARLMVVGLWCAHPDCGRRPSMRQAIAVLSSEAALPELPSQMPVATYFAPPLNLCRFTYTSAEAGGAVSTADSGFSGYTTNSSTSTASAASSQTSCLLPHKVESSLN</sequence>
<dbReference type="GO" id="GO:0030246">
    <property type="term" value="F:carbohydrate binding"/>
    <property type="evidence" value="ECO:0007669"/>
    <property type="project" value="UniProtKB-KW"/>
</dbReference>
<keyword evidence="17" id="KW-0675">Receptor</keyword>
<feature type="binding site" evidence="22">
    <location>
        <position position="393"/>
    </location>
    <ligand>
        <name>ATP</name>
        <dbReference type="ChEBI" id="CHEBI:30616"/>
    </ligand>
</feature>
<dbReference type="PROSITE" id="PS00308">
    <property type="entry name" value="LECTIN_LEGUME_ALPHA"/>
    <property type="match status" value="1"/>
</dbReference>
<dbReference type="PANTHER" id="PTHR27007">
    <property type="match status" value="1"/>
</dbReference>
<evidence type="ECO:0000256" key="2">
    <source>
        <dbReference type="ARBA" id="ARBA00008536"/>
    </source>
</evidence>
<feature type="transmembrane region" description="Helical" evidence="23">
    <location>
        <begin position="29"/>
        <end position="47"/>
    </location>
</feature>
<proteinExistence type="inferred from homology"/>
<name>A0A843VG26_COLES</name>
<feature type="transmembrane region" description="Helical" evidence="23">
    <location>
        <begin position="296"/>
        <end position="320"/>
    </location>
</feature>
<keyword evidence="7" id="KW-0808">Transferase</keyword>
<keyword evidence="14 22" id="KW-0067">ATP-binding</keyword>
<dbReference type="CDD" id="cd14066">
    <property type="entry name" value="STKc_IRAK"/>
    <property type="match status" value="1"/>
</dbReference>
<dbReference type="InterPro" id="IPR001220">
    <property type="entry name" value="Legume_lectin_dom"/>
</dbReference>
<accession>A0A843VG26</accession>
<evidence type="ECO:0000256" key="7">
    <source>
        <dbReference type="ARBA" id="ARBA00022679"/>
    </source>
</evidence>
<dbReference type="Pfam" id="PF00069">
    <property type="entry name" value="Pkinase"/>
    <property type="match status" value="1"/>
</dbReference>
<evidence type="ECO:0000256" key="16">
    <source>
        <dbReference type="ARBA" id="ARBA00023136"/>
    </source>
</evidence>
<comment type="similarity">
    <text evidence="2">In the N-terminal section; belongs to the leguminous lectin family.</text>
</comment>
<dbReference type="SMART" id="SM00220">
    <property type="entry name" value="S_TKc"/>
    <property type="match status" value="1"/>
</dbReference>
<dbReference type="CDD" id="cd06899">
    <property type="entry name" value="lectin_legume_LecRK_Arcelin_ConA"/>
    <property type="match status" value="1"/>
</dbReference>
<keyword evidence="9" id="KW-0732">Signal</keyword>
<dbReference type="GO" id="GO:0009626">
    <property type="term" value="P:plant-type hypersensitive response"/>
    <property type="evidence" value="ECO:0007669"/>
    <property type="project" value="UniProtKB-ARBA"/>
</dbReference>
<dbReference type="GO" id="GO:0002229">
    <property type="term" value="P:defense response to oomycetes"/>
    <property type="evidence" value="ECO:0007669"/>
    <property type="project" value="UniProtKB-ARBA"/>
</dbReference>
<keyword evidence="11 22" id="KW-0547">Nucleotide-binding</keyword>
<dbReference type="Proteomes" id="UP000652761">
    <property type="component" value="Unassembled WGS sequence"/>
</dbReference>
<dbReference type="EMBL" id="NMUH01001727">
    <property type="protein sequence ID" value="MQL94905.1"/>
    <property type="molecule type" value="Genomic_DNA"/>
</dbReference>
<evidence type="ECO:0000256" key="8">
    <source>
        <dbReference type="ARBA" id="ARBA00022692"/>
    </source>
</evidence>
<evidence type="ECO:0000313" key="26">
    <source>
        <dbReference type="Proteomes" id="UP000652761"/>
    </source>
</evidence>
<reference evidence="25" key="1">
    <citation type="submission" date="2017-07" db="EMBL/GenBank/DDBJ databases">
        <title>Taro Niue Genome Assembly and Annotation.</title>
        <authorList>
            <person name="Atibalentja N."/>
            <person name="Keating K."/>
            <person name="Fields C.J."/>
        </authorList>
    </citation>
    <scope>NUCLEOTIDE SEQUENCE</scope>
    <source>
        <strain evidence="25">Niue_2</strain>
        <tissue evidence="25">Leaf</tissue>
    </source>
</reference>
<dbReference type="PROSITE" id="PS00107">
    <property type="entry name" value="PROTEIN_KINASE_ATP"/>
    <property type="match status" value="1"/>
</dbReference>
<organism evidence="25 26">
    <name type="scientific">Colocasia esculenta</name>
    <name type="common">Wild taro</name>
    <name type="synonym">Arum esculentum</name>
    <dbReference type="NCBI Taxonomy" id="4460"/>
    <lineage>
        <taxon>Eukaryota</taxon>
        <taxon>Viridiplantae</taxon>
        <taxon>Streptophyta</taxon>
        <taxon>Embryophyta</taxon>
        <taxon>Tracheophyta</taxon>
        <taxon>Spermatophyta</taxon>
        <taxon>Magnoliopsida</taxon>
        <taxon>Liliopsida</taxon>
        <taxon>Araceae</taxon>
        <taxon>Aroideae</taxon>
        <taxon>Colocasieae</taxon>
        <taxon>Colocasia</taxon>
    </lineage>
</organism>
<evidence type="ECO:0000256" key="15">
    <source>
        <dbReference type="ARBA" id="ARBA00022989"/>
    </source>
</evidence>
<dbReference type="Gene3D" id="2.60.120.200">
    <property type="match status" value="1"/>
</dbReference>
<dbReference type="Pfam" id="PF00139">
    <property type="entry name" value="Lectin_legB"/>
    <property type="match status" value="1"/>
</dbReference>
<dbReference type="InterPro" id="IPR011009">
    <property type="entry name" value="Kinase-like_dom_sf"/>
</dbReference>
<keyword evidence="26" id="KW-1185">Reference proteome</keyword>
<comment type="caution">
    <text evidence="25">The sequence shown here is derived from an EMBL/GenBank/DDBJ whole genome shotgun (WGS) entry which is preliminary data.</text>
</comment>
<dbReference type="GO" id="GO:0004674">
    <property type="term" value="F:protein serine/threonine kinase activity"/>
    <property type="evidence" value="ECO:0007669"/>
    <property type="project" value="UniProtKB-KW"/>
</dbReference>
<dbReference type="InterPro" id="IPR000985">
    <property type="entry name" value="Lectin_LegA_CS"/>
</dbReference>
<evidence type="ECO:0000256" key="19">
    <source>
        <dbReference type="ARBA" id="ARBA00058054"/>
    </source>
</evidence>
<dbReference type="FunFam" id="2.60.120.200:FF:000103">
    <property type="entry name" value="L-type lectin-domain containing receptor kinase IX.1"/>
    <property type="match status" value="1"/>
</dbReference>
<dbReference type="PROSITE" id="PS50011">
    <property type="entry name" value="PROTEIN_KINASE_DOM"/>
    <property type="match status" value="1"/>
</dbReference>
<dbReference type="GO" id="GO:0005886">
    <property type="term" value="C:plasma membrane"/>
    <property type="evidence" value="ECO:0007669"/>
    <property type="project" value="UniProtKB-SubCell"/>
</dbReference>
<evidence type="ECO:0000256" key="11">
    <source>
        <dbReference type="ARBA" id="ARBA00022741"/>
    </source>
</evidence>
<evidence type="ECO:0000256" key="5">
    <source>
        <dbReference type="ARBA" id="ARBA00022475"/>
    </source>
</evidence>
<comment type="subcellular location">
    <subcellularLocation>
        <location evidence="1">Cell membrane</location>
        <topology evidence="1">Single-pass type I membrane protein</topology>
    </subcellularLocation>
</comment>
<evidence type="ECO:0000256" key="4">
    <source>
        <dbReference type="ARBA" id="ARBA00012513"/>
    </source>
</evidence>
<keyword evidence="12" id="KW-0418">Kinase</keyword>
<dbReference type="InterPro" id="IPR019825">
    <property type="entry name" value="Lectin_legB_Mn/Ca_BS"/>
</dbReference>
<evidence type="ECO:0000256" key="10">
    <source>
        <dbReference type="ARBA" id="ARBA00022734"/>
    </source>
</evidence>
<dbReference type="EC" id="2.7.11.1" evidence="4"/>
<evidence type="ECO:0000259" key="24">
    <source>
        <dbReference type="PROSITE" id="PS50011"/>
    </source>
</evidence>
<dbReference type="FunFam" id="1.10.510.10:FF:000240">
    <property type="entry name" value="Lectin-domain containing receptor kinase A4.3"/>
    <property type="match status" value="1"/>
</dbReference>
<dbReference type="OrthoDB" id="2014828at2759"/>
<keyword evidence="8 23" id="KW-0812">Transmembrane</keyword>
<keyword evidence="16 23" id="KW-0472">Membrane</keyword>
<evidence type="ECO:0000256" key="17">
    <source>
        <dbReference type="ARBA" id="ARBA00023170"/>
    </source>
</evidence>
<dbReference type="InterPro" id="IPR017441">
    <property type="entry name" value="Protein_kinase_ATP_BS"/>
</dbReference>
<comment type="subunit">
    <text evidence="21">Interacts with ABCG40.</text>
</comment>
<dbReference type="InterPro" id="IPR050528">
    <property type="entry name" value="L-type_Lectin-RKs"/>
</dbReference>
<evidence type="ECO:0000256" key="22">
    <source>
        <dbReference type="PROSITE-ProRule" id="PRU10141"/>
    </source>
</evidence>
<evidence type="ECO:0000256" key="23">
    <source>
        <dbReference type="SAM" id="Phobius"/>
    </source>
</evidence>
<evidence type="ECO:0000256" key="13">
    <source>
        <dbReference type="ARBA" id="ARBA00022821"/>
    </source>
</evidence>
<dbReference type="InterPro" id="IPR008271">
    <property type="entry name" value="Ser/Thr_kinase_AS"/>
</dbReference>
<dbReference type="InterPro" id="IPR000719">
    <property type="entry name" value="Prot_kinase_dom"/>
</dbReference>
<evidence type="ECO:0000256" key="3">
    <source>
        <dbReference type="ARBA" id="ARBA00010217"/>
    </source>
</evidence>
<keyword evidence="5" id="KW-1003">Cell membrane</keyword>
<evidence type="ECO:0000256" key="14">
    <source>
        <dbReference type="ARBA" id="ARBA00022840"/>
    </source>
</evidence>
<dbReference type="Gene3D" id="3.30.200.20">
    <property type="entry name" value="Phosphorylase Kinase, domain 1"/>
    <property type="match status" value="1"/>
</dbReference>
<dbReference type="Gene3D" id="1.10.510.10">
    <property type="entry name" value="Transferase(Phosphotransferase) domain 1"/>
    <property type="match status" value="1"/>
</dbReference>
<gene>
    <name evidence="25" type="ORF">Taro_027567</name>
</gene>
<protein>
    <recommendedName>
        <fullName evidence="4">non-specific serine/threonine protein kinase</fullName>
        <ecNumber evidence="4">2.7.11.1</ecNumber>
    </recommendedName>
</protein>
<dbReference type="InterPro" id="IPR013320">
    <property type="entry name" value="ConA-like_dom_sf"/>
</dbReference>
<feature type="domain" description="Protein kinase" evidence="24">
    <location>
        <begin position="364"/>
        <end position="640"/>
    </location>
</feature>
<evidence type="ECO:0000256" key="1">
    <source>
        <dbReference type="ARBA" id="ARBA00004251"/>
    </source>
</evidence>
<evidence type="ECO:0000256" key="18">
    <source>
        <dbReference type="ARBA" id="ARBA00023180"/>
    </source>
</evidence>
<dbReference type="FunFam" id="3.30.200.20:FF:000168">
    <property type="entry name" value="L-type lectin-domain containing receptor kinase IX.1"/>
    <property type="match status" value="1"/>
</dbReference>
<dbReference type="PROSITE" id="PS00307">
    <property type="entry name" value="LECTIN_LEGUME_BETA"/>
    <property type="match status" value="1"/>
</dbReference>
<comment type="function">
    <text evidence="19">Involved in resistance response to the pathogenic oomycetes Phytophthora infestans and Phytophthora capsici.</text>
</comment>
<evidence type="ECO:0000256" key="9">
    <source>
        <dbReference type="ARBA" id="ARBA00022729"/>
    </source>
</evidence>
<evidence type="ECO:0000256" key="21">
    <source>
        <dbReference type="ARBA" id="ARBA00063357"/>
    </source>
</evidence>
<evidence type="ECO:0000256" key="6">
    <source>
        <dbReference type="ARBA" id="ARBA00022527"/>
    </source>
</evidence>
<keyword evidence="13" id="KW-0611">Plant defense</keyword>
<evidence type="ECO:0000256" key="12">
    <source>
        <dbReference type="ARBA" id="ARBA00022777"/>
    </source>
</evidence>
<keyword evidence="18" id="KW-0325">Glycoprotein</keyword>
<evidence type="ECO:0000256" key="20">
    <source>
        <dbReference type="ARBA" id="ARBA00058818"/>
    </source>
</evidence>